<reference evidence="2 3" key="1">
    <citation type="submission" date="2014-04" db="EMBL/GenBank/DDBJ databases">
        <authorList>
            <consortium name="DOE Joint Genome Institute"/>
            <person name="Kuo A."/>
            <person name="Kohler A."/>
            <person name="Costa M.D."/>
            <person name="Nagy L.G."/>
            <person name="Floudas D."/>
            <person name="Copeland A."/>
            <person name="Barry K.W."/>
            <person name="Cichocki N."/>
            <person name="Veneault-Fourrey C."/>
            <person name="LaButti K."/>
            <person name="Lindquist E.A."/>
            <person name="Lipzen A."/>
            <person name="Lundell T."/>
            <person name="Morin E."/>
            <person name="Murat C."/>
            <person name="Sun H."/>
            <person name="Tunlid A."/>
            <person name="Henrissat B."/>
            <person name="Grigoriev I.V."/>
            <person name="Hibbett D.S."/>
            <person name="Martin F."/>
            <person name="Nordberg H.P."/>
            <person name="Cantor M.N."/>
            <person name="Hua S.X."/>
        </authorList>
    </citation>
    <scope>NUCLEOTIDE SEQUENCE [LARGE SCALE GENOMIC DNA]</scope>
    <source>
        <strain evidence="2 3">Marx 270</strain>
    </source>
</reference>
<feature type="compositionally biased region" description="Basic and acidic residues" evidence="1">
    <location>
        <begin position="1"/>
        <end position="12"/>
    </location>
</feature>
<dbReference type="InParanoid" id="A0A0C3P3Y5"/>
<dbReference type="AlphaFoldDB" id="A0A0C3P3Y5"/>
<dbReference type="HOGENOM" id="CLU_176462_0_0_1"/>
<name>A0A0C3P3Y5_PISTI</name>
<dbReference type="Proteomes" id="UP000054217">
    <property type="component" value="Unassembled WGS sequence"/>
</dbReference>
<feature type="region of interest" description="Disordered" evidence="1">
    <location>
        <begin position="49"/>
        <end position="68"/>
    </location>
</feature>
<dbReference type="EMBL" id="KN831984">
    <property type="protein sequence ID" value="KIO01999.1"/>
    <property type="molecule type" value="Genomic_DNA"/>
</dbReference>
<gene>
    <name evidence="2" type="ORF">M404DRAFT_1002754</name>
</gene>
<protein>
    <submittedName>
        <fullName evidence="2">Uncharacterized protein</fullName>
    </submittedName>
</protein>
<keyword evidence="3" id="KW-1185">Reference proteome</keyword>
<evidence type="ECO:0000313" key="3">
    <source>
        <dbReference type="Proteomes" id="UP000054217"/>
    </source>
</evidence>
<feature type="region of interest" description="Disordered" evidence="1">
    <location>
        <begin position="1"/>
        <end position="24"/>
    </location>
</feature>
<organism evidence="2 3">
    <name type="scientific">Pisolithus tinctorius Marx 270</name>
    <dbReference type="NCBI Taxonomy" id="870435"/>
    <lineage>
        <taxon>Eukaryota</taxon>
        <taxon>Fungi</taxon>
        <taxon>Dikarya</taxon>
        <taxon>Basidiomycota</taxon>
        <taxon>Agaricomycotina</taxon>
        <taxon>Agaricomycetes</taxon>
        <taxon>Agaricomycetidae</taxon>
        <taxon>Boletales</taxon>
        <taxon>Sclerodermatineae</taxon>
        <taxon>Pisolithaceae</taxon>
        <taxon>Pisolithus</taxon>
    </lineage>
</organism>
<evidence type="ECO:0000313" key="2">
    <source>
        <dbReference type="EMBL" id="KIO01999.1"/>
    </source>
</evidence>
<evidence type="ECO:0000256" key="1">
    <source>
        <dbReference type="SAM" id="MobiDB-lite"/>
    </source>
</evidence>
<sequence>MVDGRAPADIHGGKGTTLLRPPNPELYPKLRQYENRHISTIAAQSWMTKVSPGRVKRGGRTAQKARGTAENRVRYDLESSKVVIGESPERRLGGSAQNTGRW</sequence>
<accession>A0A0C3P3Y5</accession>
<reference evidence="3" key="2">
    <citation type="submission" date="2015-01" db="EMBL/GenBank/DDBJ databases">
        <title>Evolutionary Origins and Diversification of the Mycorrhizal Mutualists.</title>
        <authorList>
            <consortium name="DOE Joint Genome Institute"/>
            <consortium name="Mycorrhizal Genomics Consortium"/>
            <person name="Kohler A."/>
            <person name="Kuo A."/>
            <person name="Nagy L.G."/>
            <person name="Floudas D."/>
            <person name="Copeland A."/>
            <person name="Barry K.W."/>
            <person name="Cichocki N."/>
            <person name="Veneault-Fourrey C."/>
            <person name="LaButti K."/>
            <person name="Lindquist E.A."/>
            <person name="Lipzen A."/>
            <person name="Lundell T."/>
            <person name="Morin E."/>
            <person name="Murat C."/>
            <person name="Riley R."/>
            <person name="Ohm R."/>
            <person name="Sun H."/>
            <person name="Tunlid A."/>
            <person name="Henrissat B."/>
            <person name="Grigoriev I.V."/>
            <person name="Hibbett D.S."/>
            <person name="Martin F."/>
        </authorList>
    </citation>
    <scope>NUCLEOTIDE SEQUENCE [LARGE SCALE GENOMIC DNA]</scope>
    <source>
        <strain evidence="3">Marx 270</strain>
    </source>
</reference>
<proteinExistence type="predicted"/>